<dbReference type="AlphaFoldDB" id="A0A919TNH0"/>
<dbReference type="Proteomes" id="UP000629619">
    <property type="component" value="Unassembled WGS sequence"/>
</dbReference>
<feature type="compositionally biased region" description="Pro residues" evidence="1">
    <location>
        <begin position="7"/>
        <end position="27"/>
    </location>
</feature>
<gene>
    <name evidence="2" type="ORF">Asi03nite_62600</name>
</gene>
<dbReference type="EMBL" id="BOMW01000066">
    <property type="protein sequence ID" value="GIF08722.1"/>
    <property type="molecule type" value="Genomic_DNA"/>
</dbReference>
<organism evidence="2 3">
    <name type="scientific">Actinoplanes siamensis</name>
    <dbReference type="NCBI Taxonomy" id="1223317"/>
    <lineage>
        <taxon>Bacteria</taxon>
        <taxon>Bacillati</taxon>
        <taxon>Actinomycetota</taxon>
        <taxon>Actinomycetes</taxon>
        <taxon>Micromonosporales</taxon>
        <taxon>Micromonosporaceae</taxon>
        <taxon>Actinoplanes</taxon>
    </lineage>
</organism>
<evidence type="ECO:0000256" key="1">
    <source>
        <dbReference type="SAM" id="MobiDB-lite"/>
    </source>
</evidence>
<evidence type="ECO:0000313" key="2">
    <source>
        <dbReference type="EMBL" id="GIF08722.1"/>
    </source>
</evidence>
<comment type="caution">
    <text evidence="2">The sequence shown here is derived from an EMBL/GenBank/DDBJ whole genome shotgun (WGS) entry which is preliminary data.</text>
</comment>
<name>A0A919TNH0_9ACTN</name>
<keyword evidence="3" id="KW-1185">Reference proteome</keyword>
<feature type="region of interest" description="Disordered" evidence="1">
    <location>
        <begin position="1"/>
        <end position="30"/>
    </location>
</feature>
<accession>A0A919TNH0</accession>
<protein>
    <submittedName>
        <fullName evidence="2">Uncharacterized protein</fullName>
    </submittedName>
</protein>
<reference evidence="2" key="1">
    <citation type="submission" date="2021-01" db="EMBL/GenBank/DDBJ databases">
        <title>Whole genome shotgun sequence of Actinoplanes siamensis NBRC 109076.</title>
        <authorList>
            <person name="Komaki H."/>
            <person name="Tamura T."/>
        </authorList>
    </citation>
    <scope>NUCLEOTIDE SEQUENCE</scope>
    <source>
        <strain evidence="2">NBRC 109076</strain>
    </source>
</reference>
<evidence type="ECO:0000313" key="3">
    <source>
        <dbReference type="Proteomes" id="UP000629619"/>
    </source>
</evidence>
<sequence length="66" mass="6567">MIAAFVPGPPGPGGPTHPAPTGPPQPSTPSRWVAAMQNAAAVVEALVLPVLRGTRPALAPKPSPKS</sequence>
<proteinExistence type="predicted"/>